<reference evidence="1 2" key="1">
    <citation type="submission" date="2019-11" db="EMBL/GenBank/DDBJ databases">
        <title>Acidiferrimicrobium australis gen. nov., sp. nov., an acidophilic and obligately heterotrophic, member of the Actinobacteria that catalyses dissimilatory oxido- reduction of iron isolated from metal-rich acidic water in Chile.</title>
        <authorList>
            <person name="Gonzalez D."/>
            <person name="Huber K."/>
            <person name="Hedrich S."/>
            <person name="Rojas-Villalobos C."/>
            <person name="Quatrini R."/>
            <person name="Dinamarca M.A."/>
            <person name="Schwarz A."/>
            <person name="Canales C."/>
            <person name="Nancucheo I."/>
        </authorList>
    </citation>
    <scope>NUCLEOTIDE SEQUENCE [LARGE SCALE GENOMIC DNA]</scope>
    <source>
        <strain evidence="1 2">USS-CCA1</strain>
    </source>
</reference>
<evidence type="ECO:0000313" key="2">
    <source>
        <dbReference type="Proteomes" id="UP000437736"/>
    </source>
</evidence>
<dbReference type="Proteomes" id="UP000437736">
    <property type="component" value="Unassembled WGS sequence"/>
</dbReference>
<accession>A0ABW9QW79</accession>
<organism evidence="1 2">
    <name type="scientific">Acidiferrimicrobium australe</name>
    <dbReference type="NCBI Taxonomy" id="2664430"/>
    <lineage>
        <taxon>Bacteria</taxon>
        <taxon>Bacillati</taxon>
        <taxon>Actinomycetota</taxon>
        <taxon>Acidimicrobiia</taxon>
        <taxon>Acidimicrobiales</taxon>
        <taxon>Acidimicrobiaceae</taxon>
        <taxon>Acidiferrimicrobium</taxon>
    </lineage>
</organism>
<dbReference type="EMBL" id="WJHE01000694">
    <property type="protein sequence ID" value="MST33703.1"/>
    <property type="molecule type" value="Genomic_DNA"/>
</dbReference>
<name>A0ABW9QW79_9ACTN</name>
<evidence type="ECO:0000313" key="1">
    <source>
        <dbReference type="EMBL" id="MST33703.1"/>
    </source>
</evidence>
<proteinExistence type="predicted"/>
<sequence length="100" mass="10345">MVHTPGCPHVAVLSGRLATALSRVGGTVPEVTLEEITDPDDAARRGFHGSPALLVDGVDAFAGPDAPTGFACRTYRTETGIEGAPSVEQLVATLTERGCR</sequence>
<keyword evidence="2" id="KW-1185">Reference proteome</keyword>
<protein>
    <submittedName>
        <fullName evidence="1">Thioredoxin family protein</fullName>
    </submittedName>
</protein>
<dbReference type="Gene3D" id="3.40.30.10">
    <property type="entry name" value="Glutaredoxin"/>
    <property type="match status" value="1"/>
</dbReference>
<gene>
    <name evidence="1" type="ORF">GHK86_13370</name>
</gene>
<comment type="caution">
    <text evidence="1">The sequence shown here is derived from an EMBL/GenBank/DDBJ whole genome shotgun (WGS) entry which is preliminary data.</text>
</comment>